<sequence length="551" mass="61958">MIKKVTTFVLSFVFLVGALLSSNLQPKAEAAFGPSDFLKTSGKVIKNNSGSGNIVNLRGPNLGGWLLQEQWMSAMNTPDQYTLTKTLWSRFGTDVNHELQQYYQDRWIQASDLDNIKSMGLNTVRVPIYWEDFMNPDGTMKPDSISFRKLDWIVAEGSQRNLYVIIDFHGVQGGACPWHSCGIENSNQLWTNSTYQDRTVQIWERIATHYNGNPTIAAYDLLNEPLLTSGAGENAAQIQQKFNYFNRLYNAVRAKDPNHILIMAAFFDFEQALPPSTYGWTNVVYETHNYNFAQFDDWNVTNNMMNTWLAKIAQYQTAWNVPVYSGEFAFGQLDLWEKWLSGLNALNVSWSNWSYKVRGGGNWGYYNNNNNALPDIYNDSAATIKSKWDQFVTSKFQTNTGLINVIKKYSSQPPANNPVTSTSSIQASANNRYVSAENTGNSPLVANRTTVGGWEKFTVVNNTDGTISLLSSANNKYVTAVIDEQSQLLARGTSIQQWEKFRLIDRGNGKVALQSVANSKYVSADGNKGYILYADRDAVSLWEEFAITSAP</sequence>
<dbReference type="SUPFAM" id="SSF50405">
    <property type="entry name" value="Actin-crosslinking proteins"/>
    <property type="match status" value="1"/>
</dbReference>
<evidence type="ECO:0000313" key="7">
    <source>
        <dbReference type="Proteomes" id="UP001469365"/>
    </source>
</evidence>
<dbReference type="PANTHER" id="PTHR31297">
    <property type="entry name" value="GLUCAN ENDO-1,6-BETA-GLUCOSIDASE B"/>
    <property type="match status" value="1"/>
</dbReference>
<keyword evidence="2 3" id="KW-0326">Glycosidase</keyword>
<evidence type="ECO:0000256" key="1">
    <source>
        <dbReference type="ARBA" id="ARBA00022801"/>
    </source>
</evidence>
<name>A0ABU9DD44_9BACL</name>
<keyword evidence="4" id="KW-0732">Signal</keyword>
<dbReference type="InterPro" id="IPR001547">
    <property type="entry name" value="Glyco_hydro_5"/>
</dbReference>
<dbReference type="CDD" id="cd00257">
    <property type="entry name" value="beta-trefoil_FSCN-like"/>
    <property type="match status" value="1"/>
</dbReference>
<proteinExistence type="inferred from homology"/>
<dbReference type="Gene3D" id="2.80.10.50">
    <property type="match status" value="1"/>
</dbReference>
<comment type="similarity">
    <text evidence="3">Belongs to the glycosyl hydrolase 5 (cellulase A) family.</text>
</comment>
<evidence type="ECO:0000256" key="3">
    <source>
        <dbReference type="RuleBase" id="RU361153"/>
    </source>
</evidence>
<evidence type="ECO:0000313" key="6">
    <source>
        <dbReference type="EMBL" id="MEK8126770.1"/>
    </source>
</evidence>
<dbReference type="Pfam" id="PF00150">
    <property type="entry name" value="Cellulase"/>
    <property type="match status" value="1"/>
</dbReference>
<feature type="chain" id="PRO_5047260629" evidence="4">
    <location>
        <begin position="31"/>
        <end position="551"/>
    </location>
</feature>
<evidence type="ECO:0000256" key="2">
    <source>
        <dbReference type="ARBA" id="ARBA00023295"/>
    </source>
</evidence>
<dbReference type="EMBL" id="JBBPCC010000001">
    <property type="protein sequence ID" value="MEK8126770.1"/>
    <property type="molecule type" value="Genomic_DNA"/>
</dbReference>
<dbReference type="Proteomes" id="UP001469365">
    <property type="component" value="Unassembled WGS sequence"/>
</dbReference>
<reference evidence="6 7" key="1">
    <citation type="submission" date="2024-04" db="EMBL/GenBank/DDBJ databases">
        <title>draft genome sequnece of Paenibacillus filicis.</title>
        <authorList>
            <person name="Kim D.-U."/>
        </authorList>
    </citation>
    <scope>NUCLEOTIDE SEQUENCE [LARGE SCALE GENOMIC DNA]</scope>
    <source>
        <strain evidence="6 7">KACC14197</strain>
    </source>
</reference>
<keyword evidence="7" id="KW-1185">Reference proteome</keyword>
<dbReference type="Gene3D" id="3.20.20.80">
    <property type="entry name" value="Glycosidases"/>
    <property type="match status" value="1"/>
</dbReference>
<dbReference type="PANTHER" id="PTHR31297:SF42">
    <property type="entry name" value="GLYCOSIDE HYDROLASE FAMILY 5 DOMAIN-CONTAINING PROTEIN"/>
    <property type="match status" value="1"/>
</dbReference>
<comment type="caution">
    <text evidence="6">The sequence shown here is derived from an EMBL/GenBank/DDBJ whole genome shotgun (WGS) entry which is preliminary data.</text>
</comment>
<feature type="domain" description="Glycoside hydrolase family 5" evidence="5">
    <location>
        <begin position="98"/>
        <end position="356"/>
    </location>
</feature>
<dbReference type="SUPFAM" id="SSF51445">
    <property type="entry name" value="(Trans)glycosidases"/>
    <property type="match status" value="1"/>
</dbReference>
<dbReference type="InterPro" id="IPR017853">
    <property type="entry name" value="GH"/>
</dbReference>
<dbReference type="InterPro" id="IPR008999">
    <property type="entry name" value="Actin-crosslinking"/>
</dbReference>
<feature type="signal peptide" evidence="4">
    <location>
        <begin position="1"/>
        <end position="30"/>
    </location>
</feature>
<evidence type="ECO:0000259" key="5">
    <source>
        <dbReference type="Pfam" id="PF00150"/>
    </source>
</evidence>
<organism evidence="6 7">
    <name type="scientific">Paenibacillus filicis</name>
    <dbReference type="NCBI Taxonomy" id="669464"/>
    <lineage>
        <taxon>Bacteria</taxon>
        <taxon>Bacillati</taxon>
        <taxon>Bacillota</taxon>
        <taxon>Bacilli</taxon>
        <taxon>Bacillales</taxon>
        <taxon>Paenibacillaceae</taxon>
        <taxon>Paenibacillus</taxon>
    </lineage>
</organism>
<protein>
    <submittedName>
        <fullName evidence="6">Cellulase family glycosylhydrolase</fullName>
    </submittedName>
</protein>
<gene>
    <name evidence="6" type="ORF">WMW72_02505</name>
</gene>
<accession>A0ABU9DD44</accession>
<dbReference type="InterPro" id="IPR050386">
    <property type="entry name" value="Glycosyl_hydrolase_5"/>
</dbReference>
<keyword evidence="1 3" id="KW-0378">Hydrolase</keyword>
<evidence type="ECO:0000256" key="4">
    <source>
        <dbReference type="SAM" id="SignalP"/>
    </source>
</evidence>